<feature type="chain" id="PRO_5042173739" description="FAD dependent oxidoreductase domain-containing protein" evidence="7">
    <location>
        <begin position="20"/>
        <end position="343"/>
    </location>
</feature>
<dbReference type="GO" id="GO:0003884">
    <property type="term" value="F:D-amino-acid oxidase activity"/>
    <property type="evidence" value="ECO:0007669"/>
    <property type="project" value="InterPro"/>
</dbReference>
<dbReference type="GO" id="GO:0005737">
    <property type="term" value="C:cytoplasm"/>
    <property type="evidence" value="ECO:0007669"/>
    <property type="project" value="TreeGrafter"/>
</dbReference>
<dbReference type="GO" id="GO:0071949">
    <property type="term" value="F:FAD binding"/>
    <property type="evidence" value="ECO:0007669"/>
    <property type="project" value="InterPro"/>
</dbReference>
<comment type="caution">
    <text evidence="9">The sequence shown here is derived from an EMBL/GenBank/DDBJ whole genome shotgun (WGS) entry which is preliminary data.</text>
</comment>
<dbReference type="GO" id="GO:0019478">
    <property type="term" value="P:D-amino acid catabolic process"/>
    <property type="evidence" value="ECO:0007669"/>
    <property type="project" value="TreeGrafter"/>
</dbReference>
<keyword evidence="3" id="KW-0285">Flavoprotein</keyword>
<evidence type="ECO:0000256" key="7">
    <source>
        <dbReference type="SAM" id="SignalP"/>
    </source>
</evidence>
<feature type="binding site" evidence="6">
    <location>
        <position position="283"/>
    </location>
    <ligand>
        <name>D-serine</name>
        <dbReference type="ChEBI" id="CHEBI:35247"/>
    </ligand>
</feature>
<keyword evidence="4 6" id="KW-0274">FAD</keyword>
<dbReference type="PROSITE" id="PS00677">
    <property type="entry name" value="DAO"/>
    <property type="match status" value="1"/>
</dbReference>
<dbReference type="Gene3D" id="3.40.50.720">
    <property type="entry name" value="NAD(P)-binding Rossmann-like Domain"/>
    <property type="match status" value="1"/>
</dbReference>
<evidence type="ECO:0000256" key="3">
    <source>
        <dbReference type="ARBA" id="ARBA00022630"/>
    </source>
</evidence>
<gene>
    <name evidence="9" type="ORF">L9F63_004083</name>
</gene>
<accession>A0AAD8E7M2</accession>
<dbReference type="InterPro" id="IPR023209">
    <property type="entry name" value="DAO"/>
</dbReference>
<evidence type="ECO:0000256" key="1">
    <source>
        <dbReference type="ARBA" id="ARBA00001974"/>
    </source>
</evidence>
<dbReference type="Gene3D" id="3.30.9.10">
    <property type="entry name" value="D-Amino Acid Oxidase, subunit A, domain 2"/>
    <property type="match status" value="1"/>
</dbReference>
<evidence type="ECO:0000256" key="6">
    <source>
        <dbReference type="PIRSR" id="PIRSR000189-1"/>
    </source>
</evidence>
<keyword evidence="7" id="KW-0732">Signal</keyword>
<dbReference type="PANTHER" id="PTHR11530:SF17">
    <property type="entry name" value="RE49860P"/>
    <property type="match status" value="1"/>
</dbReference>
<protein>
    <recommendedName>
        <fullName evidence="8">FAD dependent oxidoreductase domain-containing protein</fullName>
    </recommendedName>
</protein>
<comment type="similarity">
    <text evidence="2">Belongs to the DAMOX/DASOX family.</text>
</comment>
<evidence type="ECO:0000256" key="2">
    <source>
        <dbReference type="ARBA" id="ARBA00006730"/>
    </source>
</evidence>
<dbReference type="SUPFAM" id="SSF54373">
    <property type="entry name" value="FAD-linked reductases, C-terminal domain"/>
    <property type="match status" value="1"/>
</dbReference>
<name>A0AAD8E7M2_DIPPU</name>
<evidence type="ECO:0000313" key="9">
    <source>
        <dbReference type="EMBL" id="KAJ9580270.1"/>
    </source>
</evidence>
<dbReference type="PIRSF" id="PIRSF000189">
    <property type="entry name" value="D-aa_oxidase"/>
    <property type="match status" value="1"/>
</dbReference>
<reference evidence="9" key="2">
    <citation type="submission" date="2023-05" db="EMBL/GenBank/DDBJ databases">
        <authorList>
            <person name="Fouks B."/>
        </authorList>
    </citation>
    <scope>NUCLEOTIDE SEQUENCE</scope>
    <source>
        <strain evidence="9">Stay&amp;Tobe</strain>
        <tissue evidence="9">Testes</tissue>
    </source>
</reference>
<feature type="binding site" evidence="6">
    <location>
        <begin position="312"/>
        <end position="317"/>
    </location>
    <ligand>
        <name>FAD</name>
        <dbReference type="ChEBI" id="CHEBI:57692"/>
    </ligand>
</feature>
<feature type="binding site" evidence="6">
    <location>
        <begin position="43"/>
        <end position="44"/>
    </location>
    <ligand>
        <name>FAD</name>
        <dbReference type="ChEBI" id="CHEBI:57692"/>
    </ligand>
</feature>
<feature type="binding site" evidence="6">
    <location>
        <position position="186"/>
    </location>
    <ligand>
        <name>FAD</name>
        <dbReference type="ChEBI" id="CHEBI:57692"/>
    </ligand>
</feature>
<dbReference type="InterPro" id="IPR006076">
    <property type="entry name" value="FAD-dep_OxRdtase"/>
</dbReference>
<keyword evidence="10" id="KW-1185">Reference proteome</keyword>
<dbReference type="Pfam" id="PF01266">
    <property type="entry name" value="DAO"/>
    <property type="match status" value="1"/>
</dbReference>
<dbReference type="EMBL" id="JASPKZ010008351">
    <property type="protein sequence ID" value="KAJ9580270.1"/>
    <property type="molecule type" value="Genomic_DNA"/>
</dbReference>
<dbReference type="InterPro" id="IPR006181">
    <property type="entry name" value="D-amino_acid_oxidase_CS"/>
</dbReference>
<organism evidence="9 10">
    <name type="scientific">Diploptera punctata</name>
    <name type="common">Pacific beetle cockroach</name>
    <dbReference type="NCBI Taxonomy" id="6984"/>
    <lineage>
        <taxon>Eukaryota</taxon>
        <taxon>Metazoa</taxon>
        <taxon>Ecdysozoa</taxon>
        <taxon>Arthropoda</taxon>
        <taxon>Hexapoda</taxon>
        <taxon>Insecta</taxon>
        <taxon>Pterygota</taxon>
        <taxon>Neoptera</taxon>
        <taxon>Polyneoptera</taxon>
        <taxon>Dictyoptera</taxon>
        <taxon>Blattodea</taxon>
        <taxon>Blaberoidea</taxon>
        <taxon>Blaberidae</taxon>
        <taxon>Diplopterinae</taxon>
        <taxon>Diploptera</taxon>
    </lineage>
</organism>
<dbReference type="PANTHER" id="PTHR11530">
    <property type="entry name" value="D-AMINO ACID OXIDASE"/>
    <property type="match status" value="1"/>
</dbReference>
<reference evidence="9" key="1">
    <citation type="journal article" date="2023" name="IScience">
        <title>Live-bearing cockroach genome reveals convergent evolutionary mechanisms linked to viviparity in insects and beyond.</title>
        <authorList>
            <person name="Fouks B."/>
            <person name="Harrison M.C."/>
            <person name="Mikhailova A.A."/>
            <person name="Marchal E."/>
            <person name="English S."/>
            <person name="Carruthers M."/>
            <person name="Jennings E.C."/>
            <person name="Chiamaka E.L."/>
            <person name="Frigard R.A."/>
            <person name="Pippel M."/>
            <person name="Attardo G.M."/>
            <person name="Benoit J.B."/>
            <person name="Bornberg-Bauer E."/>
            <person name="Tobe S.S."/>
        </authorList>
    </citation>
    <scope>NUCLEOTIDE SEQUENCE</scope>
    <source>
        <strain evidence="9">Stay&amp;Tobe</strain>
    </source>
</reference>
<feature type="domain" description="FAD dependent oxidoreductase" evidence="8">
    <location>
        <begin position="6"/>
        <end position="327"/>
    </location>
</feature>
<dbReference type="SUPFAM" id="SSF51971">
    <property type="entry name" value="Nucleotide-binding domain"/>
    <property type="match status" value="1"/>
</dbReference>
<evidence type="ECO:0000313" key="10">
    <source>
        <dbReference type="Proteomes" id="UP001233999"/>
    </source>
</evidence>
<keyword evidence="5" id="KW-0560">Oxidoreductase</keyword>
<sequence length="343" mass="38298">MGVLRVGVLGAGVVGVTTATELQSQFPTANITIIADKFNNETTSEVAAGIFRPNLSFTGPTPEITSQWIRDSYDYYDAIRSSEESARAGVSQISGYLFSKVDESLVKNHLLEKIVPVYRRTTKEELKLCPGNWKYGSFFVTLVTECTKFLPWSLARFEQAGGKIVNKTIGNIKELEQSFDIVVNCTGLGAKYIFSDHQLVPIRGQVIKVRIVHAPWIKTFFYGDSDTYIIPRSDGVILGGCRHYDSYDMNINKYDSAAIRERCFKMVPSLQKARFIRESVGLRPHRSVVRVEPELLDTGFTKFKIVHNYGHGGYGVTSAPGTAKHAVKYVRDLHSSSSVYSKL</sequence>
<evidence type="ECO:0000256" key="4">
    <source>
        <dbReference type="ARBA" id="ARBA00022827"/>
    </source>
</evidence>
<feature type="signal peptide" evidence="7">
    <location>
        <begin position="1"/>
        <end position="19"/>
    </location>
</feature>
<evidence type="ECO:0000256" key="5">
    <source>
        <dbReference type="ARBA" id="ARBA00023002"/>
    </source>
</evidence>
<feature type="binding site" evidence="6">
    <location>
        <position position="313"/>
    </location>
    <ligand>
        <name>D-serine</name>
        <dbReference type="ChEBI" id="CHEBI:35247"/>
    </ligand>
</feature>
<evidence type="ECO:0000259" key="8">
    <source>
        <dbReference type="Pfam" id="PF01266"/>
    </source>
</evidence>
<dbReference type="AlphaFoldDB" id="A0AAD8E7M2"/>
<proteinExistence type="inferred from homology"/>
<comment type="cofactor">
    <cofactor evidence="1 6">
        <name>FAD</name>
        <dbReference type="ChEBI" id="CHEBI:57692"/>
    </cofactor>
</comment>
<feature type="binding site" evidence="6">
    <location>
        <position position="228"/>
    </location>
    <ligand>
        <name>D-serine</name>
        <dbReference type="ChEBI" id="CHEBI:35247"/>
    </ligand>
</feature>
<dbReference type="Proteomes" id="UP001233999">
    <property type="component" value="Unassembled WGS sequence"/>
</dbReference>